<dbReference type="Proteomes" id="UP000799757">
    <property type="component" value="Unassembled WGS sequence"/>
</dbReference>
<dbReference type="InterPro" id="IPR036291">
    <property type="entry name" value="NAD(P)-bd_dom_sf"/>
</dbReference>
<gene>
    <name evidence="1" type="ORF">K505DRAFT_407522</name>
</gene>
<dbReference type="AlphaFoldDB" id="A0A6A6XE78"/>
<dbReference type="GO" id="GO:0004029">
    <property type="term" value="F:aldehyde dehydrogenase (NAD+) activity"/>
    <property type="evidence" value="ECO:0007669"/>
    <property type="project" value="TreeGrafter"/>
</dbReference>
<name>A0A6A6XE78_9PLEO</name>
<organism evidence="1 2">
    <name type="scientific">Melanomma pulvis-pyrius CBS 109.77</name>
    <dbReference type="NCBI Taxonomy" id="1314802"/>
    <lineage>
        <taxon>Eukaryota</taxon>
        <taxon>Fungi</taxon>
        <taxon>Dikarya</taxon>
        <taxon>Ascomycota</taxon>
        <taxon>Pezizomycotina</taxon>
        <taxon>Dothideomycetes</taxon>
        <taxon>Pleosporomycetidae</taxon>
        <taxon>Pleosporales</taxon>
        <taxon>Melanommataceae</taxon>
        <taxon>Melanomma</taxon>
    </lineage>
</organism>
<proteinExistence type="predicted"/>
<sequence length="342" mass="36924">MSTRIFLTGATGFVGGDALQRIALSNIFKPNISCLIRDVEKGAQVSKSYPNIRIVHGDLDDVKFIENEARNSDIVVHLASTSHTESALAISRGLADPSRKKPAHWIQMSGATLLAAKEIAEGRFGFKVDKTYDDVKDADEIMSIITGSPKRAVDNLVISQDPASIQTALIVGPLIYGTGKGPGNKRSIQAPEIARVTLEQKEGFRLGEGENRWSNIHVHDLSELISLLVEAAANSKTGLWNRDGVYLPENGKLEFGELSTQIAVEAHKQGLIPDASMHKVINPKEADALSGHASILWGTNALLHSSKANSILNWTPSGPSLSEEIPKIVSAEAERLKATRDS</sequence>
<evidence type="ECO:0000313" key="1">
    <source>
        <dbReference type="EMBL" id="KAF2794424.1"/>
    </source>
</evidence>
<accession>A0A6A6XE78</accession>
<dbReference type="Gene3D" id="3.40.50.720">
    <property type="entry name" value="NAD(P)-binding Rossmann-like Domain"/>
    <property type="match status" value="1"/>
</dbReference>
<dbReference type="InterPro" id="IPR051783">
    <property type="entry name" value="NAD(P)-dependent_oxidoreduct"/>
</dbReference>
<dbReference type="GO" id="GO:0005737">
    <property type="term" value="C:cytoplasm"/>
    <property type="evidence" value="ECO:0007669"/>
    <property type="project" value="TreeGrafter"/>
</dbReference>
<reference evidence="1" key="1">
    <citation type="journal article" date="2020" name="Stud. Mycol.">
        <title>101 Dothideomycetes genomes: a test case for predicting lifestyles and emergence of pathogens.</title>
        <authorList>
            <person name="Haridas S."/>
            <person name="Albert R."/>
            <person name="Binder M."/>
            <person name="Bloem J."/>
            <person name="Labutti K."/>
            <person name="Salamov A."/>
            <person name="Andreopoulos B."/>
            <person name="Baker S."/>
            <person name="Barry K."/>
            <person name="Bills G."/>
            <person name="Bluhm B."/>
            <person name="Cannon C."/>
            <person name="Castanera R."/>
            <person name="Culley D."/>
            <person name="Daum C."/>
            <person name="Ezra D."/>
            <person name="Gonzalez J."/>
            <person name="Henrissat B."/>
            <person name="Kuo A."/>
            <person name="Liang C."/>
            <person name="Lipzen A."/>
            <person name="Lutzoni F."/>
            <person name="Magnuson J."/>
            <person name="Mondo S."/>
            <person name="Nolan M."/>
            <person name="Ohm R."/>
            <person name="Pangilinan J."/>
            <person name="Park H.-J."/>
            <person name="Ramirez L."/>
            <person name="Alfaro M."/>
            <person name="Sun H."/>
            <person name="Tritt A."/>
            <person name="Yoshinaga Y."/>
            <person name="Zwiers L.-H."/>
            <person name="Turgeon B."/>
            <person name="Goodwin S."/>
            <person name="Spatafora J."/>
            <person name="Crous P."/>
            <person name="Grigoriev I."/>
        </authorList>
    </citation>
    <scope>NUCLEOTIDE SEQUENCE</scope>
    <source>
        <strain evidence="1">CBS 109.77</strain>
    </source>
</reference>
<dbReference type="EMBL" id="MU001891">
    <property type="protein sequence ID" value="KAF2794424.1"/>
    <property type="molecule type" value="Genomic_DNA"/>
</dbReference>
<evidence type="ECO:0000313" key="2">
    <source>
        <dbReference type="Proteomes" id="UP000799757"/>
    </source>
</evidence>
<keyword evidence="2" id="KW-1185">Reference proteome</keyword>
<dbReference type="PANTHER" id="PTHR48079">
    <property type="entry name" value="PROTEIN YEEZ"/>
    <property type="match status" value="1"/>
</dbReference>
<dbReference type="OrthoDB" id="2130169at2759"/>
<protein>
    <submittedName>
        <fullName evidence="1">NAD(P)-binding protein</fullName>
    </submittedName>
</protein>
<dbReference type="SUPFAM" id="SSF51735">
    <property type="entry name" value="NAD(P)-binding Rossmann-fold domains"/>
    <property type="match status" value="1"/>
</dbReference>
<dbReference type="PANTHER" id="PTHR48079:SF8">
    <property type="entry name" value="NAD(P)-BINDING DOMAIN-CONTAINING PROTEIN"/>
    <property type="match status" value="1"/>
</dbReference>